<keyword evidence="1" id="KW-1133">Transmembrane helix</keyword>
<dbReference type="EMBL" id="JARJCW010000043">
    <property type="protein sequence ID" value="KAJ7205476.1"/>
    <property type="molecule type" value="Genomic_DNA"/>
</dbReference>
<reference evidence="2" key="1">
    <citation type="submission" date="2023-03" db="EMBL/GenBank/DDBJ databases">
        <title>Massive genome expansion in bonnet fungi (Mycena s.s.) driven by repeated elements and novel gene families across ecological guilds.</title>
        <authorList>
            <consortium name="Lawrence Berkeley National Laboratory"/>
            <person name="Harder C.B."/>
            <person name="Miyauchi S."/>
            <person name="Viragh M."/>
            <person name="Kuo A."/>
            <person name="Thoen E."/>
            <person name="Andreopoulos B."/>
            <person name="Lu D."/>
            <person name="Skrede I."/>
            <person name="Drula E."/>
            <person name="Henrissat B."/>
            <person name="Morin E."/>
            <person name="Kohler A."/>
            <person name="Barry K."/>
            <person name="LaButti K."/>
            <person name="Morin E."/>
            <person name="Salamov A."/>
            <person name="Lipzen A."/>
            <person name="Mereny Z."/>
            <person name="Hegedus B."/>
            <person name="Baldrian P."/>
            <person name="Stursova M."/>
            <person name="Weitz H."/>
            <person name="Taylor A."/>
            <person name="Grigoriev I.V."/>
            <person name="Nagy L.G."/>
            <person name="Martin F."/>
            <person name="Kauserud H."/>
        </authorList>
    </citation>
    <scope>NUCLEOTIDE SEQUENCE</scope>
    <source>
        <strain evidence="2">9144</strain>
    </source>
</reference>
<evidence type="ECO:0000313" key="3">
    <source>
        <dbReference type="Proteomes" id="UP001219525"/>
    </source>
</evidence>
<dbReference type="AlphaFoldDB" id="A0AAD6VBY7"/>
<dbReference type="Proteomes" id="UP001219525">
    <property type="component" value="Unassembled WGS sequence"/>
</dbReference>
<accession>A0AAD6VBY7</accession>
<organism evidence="2 3">
    <name type="scientific">Mycena pura</name>
    <dbReference type="NCBI Taxonomy" id="153505"/>
    <lineage>
        <taxon>Eukaryota</taxon>
        <taxon>Fungi</taxon>
        <taxon>Dikarya</taxon>
        <taxon>Basidiomycota</taxon>
        <taxon>Agaricomycotina</taxon>
        <taxon>Agaricomycetes</taxon>
        <taxon>Agaricomycetidae</taxon>
        <taxon>Agaricales</taxon>
        <taxon>Marasmiineae</taxon>
        <taxon>Mycenaceae</taxon>
        <taxon>Mycena</taxon>
    </lineage>
</organism>
<feature type="transmembrane region" description="Helical" evidence="1">
    <location>
        <begin position="58"/>
        <end position="79"/>
    </location>
</feature>
<proteinExistence type="predicted"/>
<comment type="caution">
    <text evidence="2">The sequence shown here is derived from an EMBL/GenBank/DDBJ whole genome shotgun (WGS) entry which is preliminary data.</text>
</comment>
<sequence>MSMRMLSERDNHNYTISRICSTGPGIEHGPILDFGTDWELLVNLRCFRTTSATIMMSVHVATGIDMLFVVLVPALWLFACGTRSRYRLASHGAPLNVCRVPCDVGTIQESPQRAMQQYGTAKRVTRCGGSS</sequence>
<name>A0AAD6VBY7_9AGAR</name>
<evidence type="ECO:0000313" key="2">
    <source>
        <dbReference type="EMBL" id="KAJ7205476.1"/>
    </source>
</evidence>
<evidence type="ECO:0000256" key="1">
    <source>
        <dbReference type="SAM" id="Phobius"/>
    </source>
</evidence>
<protein>
    <submittedName>
        <fullName evidence="2">Uncharacterized protein</fullName>
    </submittedName>
</protein>
<keyword evidence="3" id="KW-1185">Reference proteome</keyword>
<keyword evidence="1" id="KW-0812">Transmembrane</keyword>
<keyword evidence="1" id="KW-0472">Membrane</keyword>
<gene>
    <name evidence="2" type="ORF">GGX14DRAFT_397616</name>
</gene>